<feature type="transmembrane region" description="Helical" evidence="6">
    <location>
        <begin position="79"/>
        <end position="96"/>
    </location>
</feature>
<sequence length="760" mass="78887">MTERGDRPPPQVGHTTGPPGGSAGAPGGAPGRAAHEAAAEPWWGRLWSRQALVRAVRAAVLVPAVFAFCLLVLRLPQVATFAAFGGFASLVLASFGGTRRDRAVAHLMLTAAGAALIVIGTLVSSSVVAATAATALVAFTSYFAAVIGPNDASGAAAAMLPYMLAASAAAPAHVIGPRVSGWVLATVVGGIAVVLTAPRSAGRELRLATATLASGLADLLEAGGRRAALPELRAAVSGATHQMMALFVSAPYRPSGLVIADQAMAGAVSQLEWCKGLVADGIERCGDLRDAPPTQRAPLEASARVLRQAAAVLRGEPVDPDLAALEQARVDSVAQLTRPGRGEADDMELVVAFYGQTTATCVHSFATDVLIATRGADPLTAGSSVRRWYGLARPDRPPLARLVTLAGVAGIVLRNANLRSVWFVNALRGALALSVAVMIVQLSDVRSGFWVLLGALSVLRTSAASTGTMAVKAIVGTAAGVAVGAALLPALGRSPEAHWAALVVAVFVVAYAPGVLPDVAGQAAFTVVILVLYDILAPTGWTLGLIRLQDVAIGCSVSLVAGLLVWPRGAGDLVRDDVAELYRDGGVRLSEAVSWSLGLRPILPAPAQRAAGAGFRLEDALRGYLAEPGSKRMNRQDLWRLVIAGVRLRLTADALDDLTPRDASPDPNCDALVRHADALAAFYASLADQLGRPTGPMPPPLTPPAPDRSEVSGALPGGTAPQRLRRRWVGEHLRHLELHLADLVVPAQALAVQRRRPWWR</sequence>
<feature type="transmembrane region" description="Helical" evidence="6">
    <location>
        <begin position="154"/>
        <end position="173"/>
    </location>
</feature>
<accession>A0A8J3NGY6</accession>
<protein>
    <submittedName>
        <fullName evidence="8">FUSC family protein</fullName>
    </submittedName>
</protein>
<feature type="transmembrane region" description="Helical" evidence="6">
    <location>
        <begin position="469"/>
        <end position="490"/>
    </location>
</feature>
<feature type="compositionally biased region" description="Gly residues" evidence="5">
    <location>
        <begin position="18"/>
        <end position="30"/>
    </location>
</feature>
<evidence type="ECO:0000256" key="5">
    <source>
        <dbReference type="SAM" id="MobiDB-lite"/>
    </source>
</evidence>
<dbReference type="GO" id="GO:0016020">
    <property type="term" value="C:membrane"/>
    <property type="evidence" value="ECO:0007669"/>
    <property type="project" value="UniProtKB-SubCell"/>
</dbReference>
<keyword evidence="9" id="KW-1185">Reference proteome</keyword>
<gene>
    <name evidence="8" type="ORF">Cba03nite_20760</name>
</gene>
<dbReference type="Pfam" id="PF13515">
    <property type="entry name" value="FUSC_2"/>
    <property type="match status" value="1"/>
</dbReference>
<feature type="transmembrane region" description="Helical" evidence="6">
    <location>
        <begin position="103"/>
        <end position="122"/>
    </location>
</feature>
<feature type="transmembrane region" description="Helical" evidence="6">
    <location>
        <begin position="128"/>
        <end position="147"/>
    </location>
</feature>
<feature type="region of interest" description="Disordered" evidence="5">
    <location>
        <begin position="691"/>
        <end position="720"/>
    </location>
</feature>
<comment type="caution">
    <text evidence="8">The sequence shown here is derived from an EMBL/GenBank/DDBJ whole genome shotgun (WGS) entry which is preliminary data.</text>
</comment>
<feature type="transmembrane region" description="Helical" evidence="6">
    <location>
        <begin position="519"/>
        <end position="536"/>
    </location>
</feature>
<reference evidence="8 9" key="1">
    <citation type="submission" date="2021-01" db="EMBL/GenBank/DDBJ databases">
        <title>Whole genome shotgun sequence of Catellatospora bangladeshensis NBRC 107357.</title>
        <authorList>
            <person name="Komaki H."/>
            <person name="Tamura T."/>
        </authorList>
    </citation>
    <scope>NUCLEOTIDE SEQUENCE [LARGE SCALE GENOMIC DNA]</scope>
    <source>
        <strain evidence="8 9">NBRC 107357</strain>
    </source>
</reference>
<proteinExistence type="predicted"/>
<dbReference type="EMBL" id="BONF01000010">
    <property type="protein sequence ID" value="GIF80727.1"/>
    <property type="molecule type" value="Genomic_DNA"/>
</dbReference>
<evidence type="ECO:0000256" key="6">
    <source>
        <dbReference type="SAM" id="Phobius"/>
    </source>
</evidence>
<comment type="subcellular location">
    <subcellularLocation>
        <location evidence="1">Membrane</location>
        <topology evidence="1">Multi-pass membrane protein</topology>
    </subcellularLocation>
</comment>
<dbReference type="AlphaFoldDB" id="A0A8J3NGY6"/>
<feature type="domain" description="Integral membrane bound transporter" evidence="7">
    <location>
        <begin position="435"/>
        <end position="560"/>
    </location>
</feature>
<keyword evidence="3 6" id="KW-1133">Transmembrane helix</keyword>
<feature type="transmembrane region" description="Helical" evidence="6">
    <location>
        <begin position="497"/>
        <end position="513"/>
    </location>
</feature>
<evidence type="ECO:0000256" key="2">
    <source>
        <dbReference type="ARBA" id="ARBA00022692"/>
    </source>
</evidence>
<name>A0A8J3NGY6_9ACTN</name>
<keyword evidence="2 6" id="KW-0812">Transmembrane</keyword>
<evidence type="ECO:0000256" key="4">
    <source>
        <dbReference type="ARBA" id="ARBA00023136"/>
    </source>
</evidence>
<evidence type="ECO:0000313" key="9">
    <source>
        <dbReference type="Proteomes" id="UP000601223"/>
    </source>
</evidence>
<feature type="transmembrane region" description="Helical" evidence="6">
    <location>
        <begin position="422"/>
        <end position="440"/>
    </location>
</feature>
<evidence type="ECO:0000313" key="8">
    <source>
        <dbReference type="EMBL" id="GIF80727.1"/>
    </source>
</evidence>
<feature type="compositionally biased region" description="Pro residues" evidence="5">
    <location>
        <begin position="695"/>
        <end position="706"/>
    </location>
</feature>
<evidence type="ECO:0000259" key="7">
    <source>
        <dbReference type="Pfam" id="PF13515"/>
    </source>
</evidence>
<dbReference type="InterPro" id="IPR049453">
    <property type="entry name" value="Memb_transporter_dom"/>
</dbReference>
<feature type="region of interest" description="Disordered" evidence="5">
    <location>
        <begin position="1"/>
        <end position="34"/>
    </location>
</feature>
<evidence type="ECO:0000256" key="1">
    <source>
        <dbReference type="ARBA" id="ARBA00004141"/>
    </source>
</evidence>
<dbReference type="Proteomes" id="UP000601223">
    <property type="component" value="Unassembled WGS sequence"/>
</dbReference>
<evidence type="ECO:0000256" key="3">
    <source>
        <dbReference type="ARBA" id="ARBA00022989"/>
    </source>
</evidence>
<dbReference type="RefSeq" id="WP_203744601.1">
    <property type="nucleotide sequence ID" value="NZ_BONF01000010.1"/>
</dbReference>
<feature type="transmembrane region" description="Helical" evidence="6">
    <location>
        <begin position="179"/>
        <end position="197"/>
    </location>
</feature>
<feature type="transmembrane region" description="Helical" evidence="6">
    <location>
        <begin position="55"/>
        <end position="73"/>
    </location>
</feature>
<keyword evidence="4 6" id="KW-0472">Membrane</keyword>
<organism evidence="8 9">
    <name type="scientific">Catellatospora bangladeshensis</name>
    <dbReference type="NCBI Taxonomy" id="310355"/>
    <lineage>
        <taxon>Bacteria</taxon>
        <taxon>Bacillati</taxon>
        <taxon>Actinomycetota</taxon>
        <taxon>Actinomycetes</taxon>
        <taxon>Micromonosporales</taxon>
        <taxon>Micromonosporaceae</taxon>
        <taxon>Catellatospora</taxon>
    </lineage>
</organism>